<reference evidence="1" key="2">
    <citation type="journal article" date="2015" name="Fish Shellfish Immunol.">
        <title>Early steps in the European eel (Anguilla anguilla)-Vibrio vulnificus interaction in the gills: Role of the RtxA13 toxin.</title>
        <authorList>
            <person name="Callol A."/>
            <person name="Pajuelo D."/>
            <person name="Ebbesson L."/>
            <person name="Teles M."/>
            <person name="MacKenzie S."/>
            <person name="Amaro C."/>
        </authorList>
    </citation>
    <scope>NUCLEOTIDE SEQUENCE</scope>
</reference>
<dbReference type="EMBL" id="GBXM01071569">
    <property type="protein sequence ID" value="JAH37008.1"/>
    <property type="molecule type" value="Transcribed_RNA"/>
</dbReference>
<protein>
    <submittedName>
        <fullName evidence="1">Uncharacterized protein</fullName>
    </submittedName>
</protein>
<sequence length="12" mass="1533">MCFDAILFWKKM</sequence>
<reference evidence="1" key="1">
    <citation type="submission" date="2014-11" db="EMBL/GenBank/DDBJ databases">
        <authorList>
            <person name="Amaro Gonzalez C."/>
        </authorList>
    </citation>
    <scope>NUCLEOTIDE SEQUENCE</scope>
</reference>
<proteinExistence type="predicted"/>
<accession>A0A0E9S904</accession>
<evidence type="ECO:0000313" key="1">
    <source>
        <dbReference type="EMBL" id="JAH37008.1"/>
    </source>
</evidence>
<organism evidence="1">
    <name type="scientific">Anguilla anguilla</name>
    <name type="common">European freshwater eel</name>
    <name type="synonym">Muraena anguilla</name>
    <dbReference type="NCBI Taxonomy" id="7936"/>
    <lineage>
        <taxon>Eukaryota</taxon>
        <taxon>Metazoa</taxon>
        <taxon>Chordata</taxon>
        <taxon>Craniata</taxon>
        <taxon>Vertebrata</taxon>
        <taxon>Euteleostomi</taxon>
        <taxon>Actinopterygii</taxon>
        <taxon>Neopterygii</taxon>
        <taxon>Teleostei</taxon>
        <taxon>Anguilliformes</taxon>
        <taxon>Anguillidae</taxon>
        <taxon>Anguilla</taxon>
    </lineage>
</organism>
<name>A0A0E9S904_ANGAN</name>